<dbReference type="EMBL" id="CAXDID020000201">
    <property type="protein sequence ID" value="CAL6054302.1"/>
    <property type="molecule type" value="Genomic_DNA"/>
</dbReference>
<accession>A0AA86N5Z9</accession>
<keyword evidence="2" id="KW-1133">Transmembrane helix</keyword>
<evidence type="ECO:0000313" key="5">
    <source>
        <dbReference type="Proteomes" id="UP001642409"/>
    </source>
</evidence>
<evidence type="ECO:0000256" key="1">
    <source>
        <dbReference type="SAM" id="MobiDB-lite"/>
    </source>
</evidence>
<keyword evidence="2" id="KW-0812">Transmembrane</keyword>
<dbReference type="EMBL" id="CATOUU010000025">
    <property type="protein sequence ID" value="CAI9913487.1"/>
    <property type="molecule type" value="Genomic_DNA"/>
</dbReference>
<evidence type="ECO:0000256" key="2">
    <source>
        <dbReference type="SAM" id="Phobius"/>
    </source>
</evidence>
<keyword evidence="5" id="KW-1185">Reference proteome</keyword>
<comment type="caution">
    <text evidence="3">The sequence shown here is derived from an EMBL/GenBank/DDBJ whole genome shotgun (WGS) entry which is preliminary data.</text>
</comment>
<proteinExistence type="predicted"/>
<reference evidence="3" key="1">
    <citation type="submission" date="2023-06" db="EMBL/GenBank/DDBJ databases">
        <authorList>
            <person name="Kurt Z."/>
        </authorList>
    </citation>
    <scope>NUCLEOTIDE SEQUENCE</scope>
</reference>
<dbReference type="Proteomes" id="UP001642409">
    <property type="component" value="Unassembled WGS sequence"/>
</dbReference>
<name>A0AA86N5Z9_9EUKA</name>
<feature type="transmembrane region" description="Helical" evidence="2">
    <location>
        <begin position="21"/>
        <end position="41"/>
    </location>
</feature>
<evidence type="ECO:0000313" key="3">
    <source>
        <dbReference type="EMBL" id="CAI9913487.1"/>
    </source>
</evidence>
<feature type="transmembrane region" description="Helical" evidence="2">
    <location>
        <begin position="47"/>
        <end position="69"/>
    </location>
</feature>
<keyword evidence="2" id="KW-0472">Membrane</keyword>
<evidence type="ECO:0000313" key="4">
    <source>
        <dbReference type="EMBL" id="CAL6054302.1"/>
    </source>
</evidence>
<gene>
    <name evidence="3" type="ORF">HINF_LOCUS1132</name>
    <name evidence="4" type="ORF">HINF_LOCUS46003</name>
</gene>
<reference evidence="4 5" key="2">
    <citation type="submission" date="2024-07" db="EMBL/GenBank/DDBJ databases">
        <authorList>
            <person name="Akdeniz Z."/>
        </authorList>
    </citation>
    <scope>NUCLEOTIDE SEQUENCE [LARGE SCALE GENOMIC DNA]</scope>
</reference>
<feature type="region of interest" description="Disordered" evidence="1">
    <location>
        <begin position="87"/>
        <end position="108"/>
    </location>
</feature>
<sequence>MNTNQQTLRQNMVKKSCDDQWLIIELIGLIILIIGFGVLYGAYQISIAYIFIVIGLILLVVGAVMEFVTKKIENTIKVKGNKYIAPKPEKKKQEKRGPSKLKVAAEQE</sequence>
<organism evidence="3">
    <name type="scientific">Hexamita inflata</name>
    <dbReference type="NCBI Taxonomy" id="28002"/>
    <lineage>
        <taxon>Eukaryota</taxon>
        <taxon>Metamonada</taxon>
        <taxon>Diplomonadida</taxon>
        <taxon>Hexamitidae</taxon>
        <taxon>Hexamitinae</taxon>
        <taxon>Hexamita</taxon>
    </lineage>
</organism>
<protein>
    <submittedName>
        <fullName evidence="4">Hypothetical_protein</fullName>
    </submittedName>
</protein>
<dbReference type="AlphaFoldDB" id="A0AA86N5Z9"/>